<dbReference type="EMBL" id="CAJNON010000031">
    <property type="protein sequence ID" value="CAF0826581.1"/>
    <property type="molecule type" value="Genomic_DNA"/>
</dbReference>
<feature type="compositionally biased region" description="Polar residues" evidence="1">
    <location>
        <begin position="1"/>
        <end position="14"/>
    </location>
</feature>
<name>A0A813UQF6_9BILA</name>
<dbReference type="Proteomes" id="UP000663891">
    <property type="component" value="Unassembled WGS sequence"/>
</dbReference>
<reference evidence="2" key="1">
    <citation type="submission" date="2021-02" db="EMBL/GenBank/DDBJ databases">
        <authorList>
            <person name="Nowell W R."/>
        </authorList>
    </citation>
    <scope>NUCLEOTIDE SEQUENCE</scope>
</reference>
<accession>A0A813UQF6</accession>
<dbReference type="EMBL" id="CAJOAY010008204">
    <property type="protein sequence ID" value="CAF4181632.1"/>
    <property type="molecule type" value="Genomic_DNA"/>
</dbReference>
<organism evidence="2 4">
    <name type="scientific">Adineta steineri</name>
    <dbReference type="NCBI Taxonomy" id="433720"/>
    <lineage>
        <taxon>Eukaryota</taxon>
        <taxon>Metazoa</taxon>
        <taxon>Spiralia</taxon>
        <taxon>Gnathifera</taxon>
        <taxon>Rotifera</taxon>
        <taxon>Eurotatoria</taxon>
        <taxon>Bdelloidea</taxon>
        <taxon>Adinetida</taxon>
        <taxon>Adinetidae</taxon>
        <taxon>Adineta</taxon>
    </lineage>
</organism>
<proteinExistence type="predicted"/>
<sequence length="153" mass="17719">MTLQHGLQQHTVLVTQHFGPQQHEPQHGSQQHESQQEQQQGSQHELQHEPQPQPQPQPQPHPQPQPQPHPQPQPGILILNTILNRISSPKSNIQQIQQTIGSKSQVLYYRLKKSLIPIEVNYLLHHWEHDKVPETFFYIILDQLHGECPGIFS</sequence>
<feature type="compositionally biased region" description="Low complexity" evidence="1">
    <location>
        <begin position="19"/>
        <end position="44"/>
    </location>
</feature>
<evidence type="ECO:0000256" key="1">
    <source>
        <dbReference type="SAM" id="MobiDB-lite"/>
    </source>
</evidence>
<evidence type="ECO:0000313" key="4">
    <source>
        <dbReference type="Proteomes" id="UP000663891"/>
    </source>
</evidence>
<protein>
    <submittedName>
        <fullName evidence="2">Uncharacterized protein</fullName>
    </submittedName>
</protein>
<comment type="caution">
    <text evidence="2">The sequence shown here is derived from an EMBL/GenBank/DDBJ whole genome shotgun (WGS) entry which is preliminary data.</text>
</comment>
<dbReference type="Proteomes" id="UP000663881">
    <property type="component" value="Unassembled WGS sequence"/>
</dbReference>
<evidence type="ECO:0000313" key="3">
    <source>
        <dbReference type="EMBL" id="CAF4181632.1"/>
    </source>
</evidence>
<evidence type="ECO:0000313" key="2">
    <source>
        <dbReference type="EMBL" id="CAF0826581.1"/>
    </source>
</evidence>
<dbReference type="OrthoDB" id="10032790at2759"/>
<feature type="region of interest" description="Disordered" evidence="1">
    <location>
        <begin position="1"/>
        <end position="76"/>
    </location>
</feature>
<feature type="compositionally biased region" description="Pro residues" evidence="1">
    <location>
        <begin position="51"/>
        <end position="73"/>
    </location>
</feature>
<dbReference type="AlphaFoldDB" id="A0A813UQF6"/>
<gene>
    <name evidence="3" type="ORF">OKA104_LOCUS39933</name>
    <name evidence="2" type="ORF">VCS650_LOCUS5369</name>
</gene>